<name>A0A146K5C9_9EUKA</name>
<accession>A0A146K5C9</accession>
<dbReference type="AlphaFoldDB" id="A0A146K5C9"/>
<feature type="non-terminal residue" evidence="1">
    <location>
        <position position="1277"/>
    </location>
</feature>
<gene>
    <name evidence="1" type="ORF">TPC1_16756</name>
</gene>
<feature type="non-terminal residue" evidence="1">
    <location>
        <position position="1"/>
    </location>
</feature>
<organism evidence="1">
    <name type="scientific">Trepomonas sp. PC1</name>
    <dbReference type="NCBI Taxonomy" id="1076344"/>
    <lineage>
        <taxon>Eukaryota</taxon>
        <taxon>Metamonada</taxon>
        <taxon>Diplomonadida</taxon>
        <taxon>Hexamitidae</taxon>
        <taxon>Hexamitinae</taxon>
        <taxon>Trepomonas</taxon>
    </lineage>
</organism>
<proteinExistence type="predicted"/>
<evidence type="ECO:0000313" key="1">
    <source>
        <dbReference type="EMBL" id="JAP91588.1"/>
    </source>
</evidence>
<reference evidence="1" key="1">
    <citation type="submission" date="2015-07" db="EMBL/GenBank/DDBJ databases">
        <title>Adaptation to a free-living lifestyle via gene acquisitions in the diplomonad Trepomonas sp. PC1.</title>
        <authorList>
            <person name="Xu F."/>
            <person name="Jerlstrom-Hultqvist J."/>
            <person name="Kolisko M."/>
            <person name="Simpson A.G.B."/>
            <person name="Roger A.J."/>
            <person name="Svard S.G."/>
            <person name="Andersson J.O."/>
        </authorList>
    </citation>
    <scope>NUCLEOTIDE SEQUENCE</scope>
    <source>
        <strain evidence="1">PC1</strain>
    </source>
</reference>
<dbReference type="EMBL" id="GDID01005018">
    <property type="protein sequence ID" value="JAP91588.1"/>
    <property type="molecule type" value="Transcribed_RNA"/>
</dbReference>
<protein>
    <submittedName>
        <fullName evidence="1">Uncharacterized protein</fullName>
    </submittedName>
</protein>
<sequence length="1277" mass="148032">NRKMSVIDSQKTSLNKFIININTQPLQIVISTDSSNLIIAVQKILLQMSDEVISIAGLINSQTNMKCQIENFVICASKQIIPKDILFNLDSTKPFIIKNNECLNFYQYDNEINKLDVFLLAKFNVAMNTQTDSNQSLLIFSLKDARINLHPGLISVIVKSAQQYQQLQKLLKSSITKEIKYQLKFLSRQYKMNRKQTKSQQKQLNLQFIINKIVFQFLTDSGLIAQFKANNMQALMSQYQTQSASIQNNIEFFVDTNQMMIETIVQDTCEANNIVIKQQKTNNQFLFDFIVKSKIEFHNDLQTQFMIKSNKIELSGNELLVDNLYKIIENLSHYIKQNKEQVLNILPKDPKSQESITESIIITQSDKFIDYIDNQQFNVFITLEINKIAATLQKQNSQETPITFDLPKTDIIFNIQSTHILTKDKKQSAYKTSFMEQQYKSFQNKNQLKILRINCLNDLKISCVLRFCQHVMNLPQEIVHFVMLSLQNLKIQAKSKMKTQSIELSSSTDTVSQDEEFEIIHKQFQKYIEQYIKPQNTVNFVIQLKNLKILLHSSPLKTNQEHDLNFSTFVTDIKDFKLNLLKINEQSQIQYQCPSIKLYIVKNMLCEQVDIIEKLSKSFPEYAIPLLLNLNNLCGNIFFGQSNIVTLRLNQIKIQLSPNSIESVSIIFQVWSEHLQNIFERIKELLDDTGNYNQESTQDETLNSQLDERSNIFCINIDCKHICFALHSSEYFDMPVLYLQKRTKSDEIIDQSDIEKTIYIQFLNLIKKQKDFKPIFMFQNKDQNALICQVQKLVGYFNAQLLIPSLVLNFKSGSNFELDLDKFIIYSNYVNQKNNLVNLKCSLKSLKIKDFTDVELIDFEINNFLFQFNFAKGSMQQIVVVDLIKSYLGCALIFQLSKAVQNQINLISQNWQNGALFTQQCGIGLVNSKAIVIKQNDIEKTLKELLSDQQTLEKPNIQKKLEQVNIQTKFYDFVTKCLNQFTKITIKQIDVLITQFNLADQQLIRSQIHNLIFVQKLEGKDIKSPKLYVMKQNKERLSQMNQNIGKQLDQIMQIQLSKLSVDILQRQQKYAPETGYNLNGQNIQFCKDLLNDQQAIQTQQVVAIINSAWQLRYQNVMKIINLVEELNLAIEAETQLGSVQTSDQLMKIVEMMNVIIRDVITFIQTFKVQKTSDEITKSQQQRQKQQLEQPMINGQKVVNFLQLPEKIPVIIKTETKGMSKLLPNIDMLGQGTGLIENLARNLSSTTKIIEEFVSTLNLFGLDYNQLISQILHNLFKK</sequence>